<evidence type="ECO:0000313" key="2">
    <source>
        <dbReference type="Proteomes" id="UP001365128"/>
    </source>
</evidence>
<reference evidence="1 2" key="1">
    <citation type="submission" date="2024-04" db="EMBL/GenBank/DDBJ databases">
        <title>Phyllosticta paracitricarpa is synonymous to the EU quarantine fungus P. citricarpa based on phylogenomic analyses.</title>
        <authorList>
            <consortium name="Lawrence Berkeley National Laboratory"/>
            <person name="Van Ingen-Buijs V.A."/>
            <person name="Van Westerhoven A.C."/>
            <person name="Haridas S."/>
            <person name="Skiadas P."/>
            <person name="Martin F."/>
            <person name="Groenewald J.Z."/>
            <person name="Crous P.W."/>
            <person name="Seidl M.F."/>
        </authorList>
    </citation>
    <scope>NUCLEOTIDE SEQUENCE [LARGE SCALE GENOMIC DNA]</scope>
    <source>
        <strain evidence="1 2">CBS 122670</strain>
    </source>
</reference>
<name>A0ABR1LBM8_9PEZI</name>
<protein>
    <submittedName>
        <fullName evidence="1">Uncharacterized protein</fullName>
    </submittedName>
</protein>
<organism evidence="1 2">
    <name type="scientific">Phyllosticta citricarpa</name>
    <dbReference type="NCBI Taxonomy" id="55181"/>
    <lineage>
        <taxon>Eukaryota</taxon>
        <taxon>Fungi</taxon>
        <taxon>Dikarya</taxon>
        <taxon>Ascomycota</taxon>
        <taxon>Pezizomycotina</taxon>
        <taxon>Dothideomycetes</taxon>
        <taxon>Dothideomycetes incertae sedis</taxon>
        <taxon>Botryosphaeriales</taxon>
        <taxon>Phyllostictaceae</taxon>
        <taxon>Phyllosticta</taxon>
    </lineage>
</organism>
<evidence type="ECO:0000313" key="1">
    <source>
        <dbReference type="EMBL" id="KAK7532649.1"/>
    </source>
</evidence>
<dbReference type="EMBL" id="JBBPDW010000050">
    <property type="protein sequence ID" value="KAK7532649.1"/>
    <property type="molecule type" value="Genomic_DNA"/>
</dbReference>
<accession>A0ABR1LBM8</accession>
<sequence length="209" mass="23412">MRPLIFALDSQLHELLLIRRSQGVSMIARLRRHQWSLECSFSDIFLEPAAQYGVLKEVCSADDRRDITSGKASRLSSGGLASKPTDSVVVRCSLVQKEFCSSKLNRIKIFLFKFPVSLEVKCNHQTQQPPDGLAHEASLTMPISSTFVVYSKTRNKPFAWCTSSSRNKVFPARLGCFQYGGQFHLQTDRKCGSGTLQNAASPARKDDFF</sequence>
<proteinExistence type="predicted"/>
<comment type="caution">
    <text evidence="1">The sequence shown here is derived from an EMBL/GenBank/DDBJ whole genome shotgun (WGS) entry which is preliminary data.</text>
</comment>
<gene>
    <name evidence="1" type="ORF">IWX46DRAFT_353819</name>
</gene>
<dbReference type="Proteomes" id="UP001365128">
    <property type="component" value="Unassembled WGS sequence"/>
</dbReference>
<keyword evidence="2" id="KW-1185">Reference proteome</keyword>